<protein>
    <submittedName>
        <fullName evidence="2">TraX family protein</fullName>
    </submittedName>
</protein>
<evidence type="ECO:0000256" key="1">
    <source>
        <dbReference type="SAM" id="Phobius"/>
    </source>
</evidence>
<dbReference type="EMBL" id="CP001344">
    <property type="protein sequence ID" value="ACL45348.1"/>
    <property type="molecule type" value="Genomic_DNA"/>
</dbReference>
<keyword evidence="1" id="KW-0472">Membrane</keyword>
<keyword evidence="1" id="KW-1133">Transmembrane helix</keyword>
<accession>B8HLY8</accession>
<feature type="transmembrane region" description="Helical" evidence="1">
    <location>
        <begin position="125"/>
        <end position="148"/>
    </location>
</feature>
<dbReference type="OrthoDB" id="9781069at2"/>
<dbReference type="eggNOG" id="ENOG5031QMC">
    <property type="taxonomic scope" value="Bacteria"/>
</dbReference>
<gene>
    <name evidence="2" type="ordered locus">Cyan7425_3013</name>
</gene>
<feature type="transmembrane region" description="Helical" evidence="1">
    <location>
        <begin position="189"/>
        <end position="206"/>
    </location>
</feature>
<organism evidence="2">
    <name type="scientific">Cyanothece sp. (strain PCC 7425 / ATCC 29141)</name>
    <dbReference type="NCBI Taxonomy" id="395961"/>
    <lineage>
        <taxon>Bacteria</taxon>
        <taxon>Bacillati</taxon>
        <taxon>Cyanobacteriota</taxon>
        <taxon>Cyanophyceae</taxon>
        <taxon>Gomontiellales</taxon>
        <taxon>Cyanothecaceae</taxon>
        <taxon>Cyanothece</taxon>
    </lineage>
</organism>
<dbReference type="KEGG" id="cyn:Cyan7425_3013"/>
<feature type="transmembrane region" description="Helical" evidence="1">
    <location>
        <begin position="84"/>
        <end position="104"/>
    </location>
</feature>
<sequence>MSLNNYQIKLLAALLMLVDHVGVVFFPSIAIFRILGRFSFPLFILLLVDGERHTRDVGQYGLRLLLLGIVSQPIYQLLFRSTQWNILFILLLGLICLHLVRKFPQAQLLIWLGGGMMAQLLHLEYRAYGIVAIALIHSFRTSVTWWAGWIGLHLSLLILTPGFAPFQLPAIFAPLLLSLANHQRGLKAQWFYLFYPLHLFSLWLLRQLH</sequence>
<feature type="transmembrane region" description="Helical" evidence="1">
    <location>
        <begin position="154"/>
        <end position="177"/>
    </location>
</feature>
<evidence type="ECO:0000313" key="2">
    <source>
        <dbReference type="EMBL" id="ACL45348.1"/>
    </source>
</evidence>
<feature type="transmembrane region" description="Helical" evidence="1">
    <location>
        <begin position="20"/>
        <end position="48"/>
    </location>
</feature>
<reference evidence="2" key="1">
    <citation type="submission" date="2009-01" db="EMBL/GenBank/DDBJ databases">
        <title>Complete sequence of chromosome Cyanothece sp. PCC 7425.</title>
        <authorList>
            <consortium name="US DOE Joint Genome Institute"/>
            <person name="Lucas S."/>
            <person name="Copeland A."/>
            <person name="Lapidus A."/>
            <person name="Glavina del Rio T."/>
            <person name="Dalin E."/>
            <person name="Tice H."/>
            <person name="Bruce D."/>
            <person name="Goodwin L."/>
            <person name="Pitluck S."/>
            <person name="Sims D."/>
            <person name="Meineke L."/>
            <person name="Brettin T."/>
            <person name="Detter J.C."/>
            <person name="Han C."/>
            <person name="Larimer F."/>
            <person name="Land M."/>
            <person name="Hauser L."/>
            <person name="Kyrpides N."/>
            <person name="Ovchinnikova G."/>
            <person name="Liberton M."/>
            <person name="Stoeckel J."/>
            <person name="Banerjee A."/>
            <person name="Singh A."/>
            <person name="Page L."/>
            <person name="Sato H."/>
            <person name="Zhao L."/>
            <person name="Sherman L."/>
            <person name="Pakrasi H."/>
            <person name="Richardson P."/>
        </authorList>
    </citation>
    <scope>NUCLEOTIDE SEQUENCE</scope>
    <source>
        <strain evidence="2">PCC 7425</strain>
    </source>
</reference>
<dbReference type="InterPro" id="IPR008875">
    <property type="entry name" value="TraX"/>
</dbReference>
<proteinExistence type="predicted"/>
<dbReference type="AlphaFoldDB" id="B8HLY8"/>
<dbReference type="HOGENOM" id="CLU_074054_0_0_3"/>
<dbReference type="STRING" id="395961.Cyan7425_3013"/>
<name>B8HLY8_CYAP4</name>
<dbReference type="Pfam" id="PF05857">
    <property type="entry name" value="TraX"/>
    <property type="match status" value="1"/>
</dbReference>
<keyword evidence="1" id="KW-0812">Transmembrane</keyword>